<evidence type="ECO:0000256" key="6">
    <source>
        <dbReference type="ARBA" id="ARBA00022525"/>
    </source>
</evidence>
<dbReference type="InterPro" id="IPR019780">
    <property type="entry name" value="Germin_Mn-BS"/>
</dbReference>
<evidence type="ECO:0000256" key="2">
    <source>
        <dbReference type="ARBA" id="ARBA00004271"/>
    </source>
</evidence>
<dbReference type="GO" id="GO:0031012">
    <property type="term" value="C:extracellular matrix"/>
    <property type="evidence" value="ECO:0000318"/>
    <property type="project" value="GO_Central"/>
</dbReference>
<dbReference type="FunFam" id="2.60.120.10:FF:000047">
    <property type="entry name" value="Auxin-binding protein ABP19a"/>
    <property type="match status" value="1"/>
</dbReference>
<feature type="binding site" evidence="12">
    <location>
        <position position="108"/>
    </location>
    <ligand>
        <name>Mn(2+)</name>
        <dbReference type="ChEBI" id="CHEBI:29035"/>
    </ligand>
</feature>
<dbReference type="Gene3D" id="2.60.120.10">
    <property type="entry name" value="Jelly Rolls"/>
    <property type="match status" value="1"/>
</dbReference>
<dbReference type="InParanoid" id="K3YM47"/>
<comment type="subunit">
    <text evidence="4">Oligomer (believed to be a pentamer but probably hexamer).</text>
</comment>
<feature type="binding site" evidence="11">
    <location>
        <position position="113"/>
    </location>
    <ligand>
        <name>oxalate</name>
        <dbReference type="ChEBI" id="CHEBI:30623"/>
    </ligand>
</feature>
<dbReference type="PRINTS" id="PR00325">
    <property type="entry name" value="GERMIN"/>
</dbReference>
<dbReference type="GO" id="GO:0048046">
    <property type="term" value="C:apoplast"/>
    <property type="evidence" value="ECO:0007669"/>
    <property type="project" value="UniProtKB-SubCell"/>
</dbReference>
<feature type="binding site" evidence="12">
    <location>
        <position position="106"/>
    </location>
    <ligand>
        <name>Mn(2+)</name>
        <dbReference type="ChEBI" id="CHEBI:29035"/>
    </ligand>
</feature>
<dbReference type="GO" id="GO:0030145">
    <property type="term" value="F:manganese ion binding"/>
    <property type="evidence" value="ECO:0007669"/>
    <property type="project" value="UniProtKB-UniRule"/>
</dbReference>
<protein>
    <recommendedName>
        <fullName evidence="14">Germin-like protein</fullName>
    </recommendedName>
</protein>
<evidence type="ECO:0000256" key="5">
    <source>
        <dbReference type="ARBA" id="ARBA00022523"/>
    </source>
</evidence>
<evidence type="ECO:0000256" key="11">
    <source>
        <dbReference type="PIRSR" id="PIRSR601929-1"/>
    </source>
</evidence>
<dbReference type="CDD" id="cd02241">
    <property type="entry name" value="cupin_OxOx"/>
    <property type="match status" value="1"/>
</dbReference>
<feature type="binding site" evidence="11">
    <location>
        <position position="108"/>
    </location>
    <ligand>
        <name>oxalate</name>
        <dbReference type="ChEBI" id="CHEBI:30623"/>
    </ligand>
</feature>
<keyword evidence="9 13" id="KW-1015">Disulfide bond</keyword>
<dbReference type="InterPro" id="IPR014710">
    <property type="entry name" value="RmlC-like_jellyroll"/>
</dbReference>
<feature type="chain" id="PRO_5010126991" description="Germin-like protein" evidence="14">
    <location>
        <begin position="26"/>
        <end position="248"/>
    </location>
</feature>
<accession>K3YM47</accession>
<dbReference type="SMART" id="SM00835">
    <property type="entry name" value="Cupin_1"/>
    <property type="match status" value="1"/>
</dbReference>
<dbReference type="InterPro" id="IPR006045">
    <property type="entry name" value="Cupin_1"/>
</dbReference>
<evidence type="ECO:0000256" key="1">
    <source>
        <dbReference type="ARBA" id="ARBA00003629"/>
    </source>
</evidence>
<dbReference type="PROSITE" id="PS00725">
    <property type="entry name" value="GERMIN"/>
    <property type="match status" value="1"/>
</dbReference>
<feature type="binding site" evidence="12">
    <location>
        <position position="113"/>
    </location>
    <ligand>
        <name>Mn(2+)</name>
        <dbReference type="ChEBI" id="CHEBI:29035"/>
    </ligand>
</feature>
<evidence type="ECO:0000256" key="13">
    <source>
        <dbReference type="PIRSR" id="PIRSR601929-3"/>
    </source>
</evidence>
<dbReference type="AlphaFoldDB" id="K3YM47"/>
<dbReference type="EMBL" id="AGNK02003914">
    <property type="status" value="NOT_ANNOTATED_CDS"/>
    <property type="molecule type" value="Genomic_DNA"/>
</dbReference>
<dbReference type="EnsemblPlants" id="KQL02083">
    <property type="protein sequence ID" value="KQL02083"/>
    <property type="gene ID" value="SETIT_015325mg"/>
</dbReference>
<evidence type="ECO:0000256" key="12">
    <source>
        <dbReference type="PIRSR" id="PIRSR601929-2"/>
    </source>
</evidence>
<evidence type="ECO:0000259" key="15">
    <source>
        <dbReference type="SMART" id="SM00835"/>
    </source>
</evidence>
<keyword evidence="17" id="KW-1185">Reference proteome</keyword>
<comment type="function">
    <text evidence="1">May play a role in plant defense. Probably has no oxalate oxidase activity even if the active site is conserved.</text>
</comment>
<dbReference type="PANTHER" id="PTHR31238">
    <property type="entry name" value="GERMIN-LIKE PROTEIN SUBFAMILY 3 MEMBER 3"/>
    <property type="match status" value="1"/>
</dbReference>
<dbReference type="InterPro" id="IPR011051">
    <property type="entry name" value="RmlC_Cupin_sf"/>
</dbReference>
<dbReference type="InterPro" id="IPR001929">
    <property type="entry name" value="Germin"/>
</dbReference>
<dbReference type="Proteomes" id="UP000004995">
    <property type="component" value="Unassembled WGS sequence"/>
</dbReference>
<dbReference type="HOGENOM" id="CLU_015790_0_2_1"/>
<proteinExistence type="inferred from homology"/>
<dbReference type="OMA" id="GRQDYRC"/>
<comment type="subcellular location">
    <subcellularLocation>
        <location evidence="2 14">Secreted</location>
        <location evidence="2 14">Extracellular space</location>
        <location evidence="2 14">Apoplast</location>
    </subcellularLocation>
</comment>
<keyword evidence="7 11" id="KW-0479">Metal-binding</keyword>
<dbReference type="SUPFAM" id="SSF51182">
    <property type="entry name" value="RmlC-like cupins"/>
    <property type="match status" value="1"/>
</dbReference>
<sequence length="248" mass="26373">MAPKAAVLVPCLLSLLLPFSSLALTQDICVANLLLPDTPSGYPCKPKPAVTADDFHSMALAQAGPTLAPFNTGLATATVKQFPGVNGLGLAATRVDVHVGGVVPLHSHPEGSELLFVFKGSMTAGFISAESNEVYVKEVREGELFVFPQGLLHFQYNTGNETAVGFAAYSSDNPGLQITDYALFGNTLTAEDAREQGHLRRKIGGDEAQGLLRIAEILKLIKVFFGLSAVPPDGRQDYRCSLLWTCGV</sequence>
<evidence type="ECO:0000256" key="4">
    <source>
        <dbReference type="ARBA" id="ARBA00011268"/>
    </source>
</evidence>
<reference evidence="17" key="1">
    <citation type="journal article" date="2012" name="Nat. Biotechnol.">
        <title>Reference genome sequence of the model plant Setaria.</title>
        <authorList>
            <person name="Bennetzen J.L."/>
            <person name="Schmutz J."/>
            <person name="Wang H."/>
            <person name="Percifield R."/>
            <person name="Hawkins J."/>
            <person name="Pontaroli A.C."/>
            <person name="Estep M."/>
            <person name="Feng L."/>
            <person name="Vaughn J.N."/>
            <person name="Grimwood J."/>
            <person name="Jenkins J."/>
            <person name="Barry K."/>
            <person name="Lindquist E."/>
            <person name="Hellsten U."/>
            <person name="Deshpande S."/>
            <person name="Wang X."/>
            <person name="Wu X."/>
            <person name="Mitros T."/>
            <person name="Triplett J."/>
            <person name="Yang X."/>
            <person name="Ye C.Y."/>
            <person name="Mauro-Herrera M."/>
            <person name="Wang L."/>
            <person name="Li P."/>
            <person name="Sharma M."/>
            <person name="Sharma R."/>
            <person name="Ronald P.C."/>
            <person name="Panaud O."/>
            <person name="Kellogg E.A."/>
            <person name="Brutnell T.P."/>
            <person name="Doust A.N."/>
            <person name="Tuskan G.A."/>
            <person name="Rokhsar D."/>
            <person name="Devos K.M."/>
        </authorList>
    </citation>
    <scope>NUCLEOTIDE SEQUENCE [LARGE SCALE GENOMIC DNA]</scope>
    <source>
        <strain evidence="17">cv. Yugu1</strain>
    </source>
</reference>
<evidence type="ECO:0000256" key="3">
    <source>
        <dbReference type="ARBA" id="ARBA00007456"/>
    </source>
</evidence>
<keyword evidence="8 14" id="KW-0732">Signal</keyword>
<evidence type="ECO:0000256" key="9">
    <source>
        <dbReference type="ARBA" id="ARBA00023157"/>
    </source>
</evidence>
<dbReference type="Pfam" id="PF00190">
    <property type="entry name" value="Cupin_1"/>
    <property type="match status" value="1"/>
</dbReference>
<evidence type="ECO:0000256" key="7">
    <source>
        <dbReference type="ARBA" id="ARBA00022723"/>
    </source>
</evidence>
<evidence type="ECO:0000256" key="14">
    <source>
        <dbReference type="RuleBase" id="RU366015"/>
    </source>
</evidence>
<keyword evidence="6 14" id="KW-0964">Secreted</keyword>
<reference evidence="16" key="2">
    <citation type="submission" date="2018-08" db="UniProtKB">
        <authorList>
            <consortium name="EnsemblPlants"/>
        </authorList>
    </citation>
    <scope>IDENTIFICATION</scope>
    <source>
        <strain evidence="16">Yugu1</strain>
    </source>
</reference>
<feature type="disulfide bond" evidence="13">
    <location>
        <begin position="29"/>
        <end position="44"/>
    </location>
</feature>
<comment type="similarity">
    <text evidence="3 14">Belongs to the germin family.</text>
</comment>
<evidence type="ECO:0000313" key="17">
    <source>
        <dbReference type="Proteomes" id="UP000004995"/>
    </source>
</evidence>
<feature type="signal peptide" evidence="14">
    <location>
        <begin position="1"/>
        <end position="25"/>
    </location>
</feature>
<evidence type="ECO:0000313" key="16">
    <source>
        <dbReference type="EnsemblPlants" id="KQL02083"/>
    </source>
</evidence>
<keyword evidence="10 11" id="KW-0464">Manganese</keyword>
<feature type="binding site" evidence="12">
    <location>
        <position position="153"/>
    </location>
    <ligand>
        <name>Mn(2+)</name>
        <dbReference type="ChEBI" id="CHEBI:29035"/>
    </ligand>
</feature>
<name>K3YM47_SETIT</name>
<dbReference type="eggNOG" id="ENOG502QT7C">
    <property type="taxonomic scope" value="Eukaryota"/>
</dbReference>
<keyword evidence="5 14" id="KW-0052">Apoplast</keyword>
<dbReference type="Gramene" id="KQL02083">
    <property type="protein sequence ID" value="KQL02083"/>
    <property type="gene ID" value="SETIT_015325mg"/>
</dbReference>
<organism evidence="16 17">
    <name type="scientific">Setaria italica</name>
    <name type="common">Foxtail millet</name>
    <name type="synonym">Panicum italicum</name>
    <dbReference type="NCBI Taxonomy" id="4555"/>
    <lineage>
        <taxon>Eukaryota</taxon>
        <taxon>Viridiplantae</taxon>
        <taxon>Streptophyta</taxon>
        <taxon>Embryophyta</taxon>
        <taxon>Tracheophyta</taxon>
        <taxon>Spermatophyta</taxon>
        <taxon>Magnoliopsida</taxon>
        <taxon>Liliopsida</taxon>
        <taxon>Poales</taxon>
        <taxon>Poaceae</taxon>
        <taxon>PACMAD clade</taxon>
        <taxon>Panicoideae</taxon>
        <taxon>Panicodae</taxon>
        <taxon>Paniceae</taxon>
        <taxon>Cenchrinae</taxon>
        <taxon>Setaria</taxon>
    </lineage>
</organism>
<feature type="domain" description="Cupin type-1" evidence="15">
    <location>
        <begin position="58"/>
        <end position="194"/>
    </location>
</feature>
<evidence type="ECO:0000256" key="10">
    <source>
        <dbReference type="ARBA" id="ARBA00023211"/>
    </source>
</evidence>
<evidence type="ECO:0000256" key="8">
    <source>
        <dbReference type="ARBA" id="ARBA00022729"/>
    </source>
</evidence>